<dbReference type="GO" id="GO:0005549">
    <property type="term" value="F:odorant binding"/>
    <property type="evidence" value="ECO:0007669"/>
    <property type="project" value="InterPro"/>
</dbReference>
<feature type="transmembrane region" description="Helical" evidence="10">
    <location>
        <begin position="201"/>
        <end position="229"/>
    </location>
</feature>
<evidence type="ECO:0000256" key="10">
    <source>
        <dbReference type="SAM" id="Phobius"/>
    </source>
</evidence>
<evidence type="ECO:0000256" key="6">
    <source>
        <dbReference type="ARBA" id="ARBA00022989"/>
    </source>
</evidence>
<keyword evidence="7 10" id="KW-0472">Membrane</keyword>
<keyword evidence="9" id="KW-0807">Transducer</keyword>
<keyword evidence="5" id="KW-0552">Olfaction</keyword>
<accession>A0AAD7ZPF7</accession>
<comment type="caution">
    <text evidence="11">The sequence shown here is derived from an EMBL/GenBank/DDBJ whole genome shotgun (WGS) entry which is preliminary data.</text>
</comment>
<reference evidence="11" key="2">
    <citation type="submission" date="2023-05" db="EMBL/GenBank/DDBJ databases">
        <authorList>
            <person name="Fouks B."/>
        </authorList>
    </citation>
    <scope>NUCLEOTIDE SEQUENCE</scope>
    <source>
        <strain evidence="11">Stay&amp;Tobe</strain>
        <tissue evidence="11">Testes</tissue>
    </source>
</reference>
<keyword evidence="12" id="KW-1185">Reference proteome</keyword>
<keyword evidence="6 10" id="KW-1133">Transmembrane helix</keyword>
<dbReference type="GO" id="GO:0007165">
    <property type="term" value="P:signal transduction"/>
    <property type="evidence" value="ECO:0007669"/>
    <property type="project" value="UniProtKB-KW"/>
</dbReference>
<keyword evidence="2" id="KW-1003">Cell membrane</keyword>
<organism evidence="11 12">
    <name type="scientific">Diploptera punctata</name>
    <name type="common">Pacific beetle cockroach</name>
    <dbReference type="NCBI Taxonomy" id="6984"/>
    <lineage>
        <taxon>Eukaryota</taxon>
        <taxon>Metazoa</taxon>
        <taxon>Ecdysozoa</taxon>
        <taxon>Arthropoda</taxon>
        <taxon>Hexapoda</taxon>
        <taxon>Insecta</taxon>
        <taxon>Pterygota</taxon>
        <taxon>Neoptera</taxon>
        <taxon>Polyneoptera</taxon>
        <taxon>Dictyoptera</taxon>
        <taxon>Blattodea</taxon>
        <taxon>Blaberoidea</taxon>
        <taxon>Blaberidae</taxon>
        <taxon>Diplopterinae</taxon>
        <taxon>Diploptera</taxon>
    </lineage>
</organism>
<evidence type="ECO:0000256" key="1">
    <source>
        <dbReference type="ARBA" id="ARBA00004651"/>
    </source>
</evidence>
<evidence type="ECO:0000256" key="3">
    <source>
        <dbReference type="ARBA" id="ARBA00022606"/>
    </source>
</evidence>
<name>A0AAD7ZPF7_DIPPU</name>
<evidence type="ECO:0000256" key="2">
    <source>
        <dbReference type="ARBA" id="ARBA00022475"/>
    </source>
</evidence>
<dbReference type="PANTHER" id="PTHR21137:SF35">
    <property type="entry name" value="ODORANT RECEPTOR 19A-RELATED"/>
    <property type="match status" value="1"/>
</dbReference>
<feature type="non-terminal residue" evidence="11">
    <location>
        <position position="258"/>
    </location>
</feature>
<evidence type="ECO:0000256" key="4">
    <source>
        <dbReference type="ARBA" id="ARBA00022692"/>
    </source>
</evidence>
<evidence type="ECO:0000256" key="8">
    <source>
        <dbReference type="ARBA" id="ARBA00023170"/>
    </source>
</evidence>
<dbReference type="GO" id="GO:0005886">
    <property type="term" value="C:plasma membrane"/>
    <property type="evidence" value="ECO:0007669"/>
    <property type="project" value="UniProtKB-SubCell"/>
</dbReference>
<dbReference type="EMBL" id="JASPKZ010007583">
    <property type="protein sequence ID" value="KAJ9583493.1"/>
    <property type="molecule type" value="Genomic_DNA"/>
</dbReference>
<keyword evidence="3" id="KW-0716">Sensory transduction</keyword>
<evidence type="ECO:0000313" key="11">
    <source>
        <dbReference type="EMBL" id="KAJ9583493.1"/>
    </source>
</evidence>
<evidence type="ECO:0000256" key="7">
    <source>
        <dbReference type="ARBA" id="ARBA00023136"/>
    </source>
</evidence>
<dbReference type="InterPro" id="IPR004117">
    <property type="entry name" value="7tm6_olfct_rcpt"/>
</dbReference>
<dbReference type="AlphaFoldDB" id="A0AAD7ZPF7"/>
<gene>
    <name evidence="11" type="ORF">L9F63_022165</name>
</gene>
<dbReference type="PANTHER" id="PTHR21137">
    <property type="entry name" value="ODORANT RECEPTOR"/>
    <property type="match status" value="1"/>
</dbReference>
<comment type="subcellular location">
    <subcellularLocation>
        <location evidence="1">Cell membrane</location>
        <topology evidence="1">Multi-pass membrane protein</topology>
    </subcellularLocation>
</comment>
<dbReference type="Proteomes" id="UP001233999">
    <property type="component" value="Unassembled WGS sequence"/>
</dbReference>
<dbReference type="Pfam" id="PF02949">
    <property type="entry name" value="7tm_6"/>
    <property type="match status" value="1"/>
</dbReference>
<keyword evidence="4 10" id="KW-0812">Transmembrane</keyword>
<proteinExistence type="predicted"/>
<keyword evidence="8" id="KW-0675">Receptor</keyword>
<feature type="transmembrane region" description="Helical" evidence="10">
    <location>
        <begin position="132"/>
        <end position="152"/>
    </location>
</feature>
<protein>
    <submittedName>
        <fullName evidence="11">Uncharacterized protein</fullName>
    </submittedName>
</protein>
<evidence type="ECO:0000256" key="5">
    <source>
        <dbReference type="ARBA" id="ARBA00022725"/>
    </source>
</evidence>
<dbReference type="GO" id="GO:0004984">
    <property type="term" value="F:olfactory receptor activity"/>
    <property type="evidence" value="ECO:0007669"/>
    <property type="project" value="InterPro"/>
</dbReference>
<sequence length="258" mass="29955">MTEDSTPHWLKEEDALSLHRTLFPLCALLPGTTQSEILSRRIIRFIMLINNITILTGNYIEVYNSRSNFVDMIQSVSVSITVLKCLVKYVVVLLHEEELRYVLDKLMNNFYIHENIFEEKIISTIKEKKKTAWWISIPYIVNVMSTIALMGLDQTSALYQPSNEPEHRNDTNETVAFTRILAVRMWLPINKQLSPQYEIGYFYQLIASSFVVYCTLVIDSFVAVVMMYVSTQFELLGSSIRQAKQNVSQLLEMKYINE</sequence>
<evidence type="ECO:0000313" key="12">
    <source>
        <dbReference type="Proteomes" id="UP001233999"/>
    </source>
</evidence>
<evidence type="ECO:0000256" key="9">
    <source>
        <dbReference type="ARBA" id="ARBA00023224"/>
    </source>
</evidence>
<reference evidence="11" key="1">
    <citation type="journal article" date="2023" name="IScience">
        <title>Live-bearing cockroach genome reveals convergent evolutionary mechanisms linked to viviparity in insects and beyond.</title>
        <authorList>
            <person name="Fouks B."/>
            <person name="Harrison M.C."/>
            <person name="Mikhailova A.A."/>
            <person name="Marchal E."/>
            <person name="English S."/>
            <person name="Carruthers M."/>
            <person name="Jennings E.C."/>
            <person name="Chiamaka E.L."/>
            <person name="Frigard R.A."/>
            <person name="Pippel M."/>
            <person name="Attardo G.M."/>
            <person name="Benoit J.B."/>
            <person name="Bornberg-Bauer E."/>
            <person name="Tobe S.S."/>
        </authorList>
    </citation>
    <scope>NUCLEOTIDE SEQUENCE</scope>
    <source>
        <strain evidence="11">Stay&amp;Tobe</strain>
    </source>
</reference>